<feature type="binding site" evidence="10 13">
    <location>
        <position position="177"/>
    </location>
    <ligand>
        <name>a divalent metal cation</name>
        <dbReference type="ChEBI" id="CHEBI:60240"/>
    </ligand>
</feature>
<evidence type="ECO:0000313" key="15">
    <source>
        <dbReference type="EMBL" id="KJY49189.1"/>
    </source>
</evidence>
<feature type="binding site" evidence="10 14">
    <location>
        <position position="68"/>
    </location>
    <ligand>
        <name>substrate</name>
    </ligand>
</feature>
<reference evidence="15 16" key="1">
    <citation type="submission" date="2014-12" db="EMBL/GenBank/DDBJ databases">
        <title>Comparative genomics of the lactic acid bacteria isolated from the honey bee gut.</title>
        <authorList>
            <person name="Ellegaard K.M."/>
            <person name="Tamarit D."/>
            <person name="Javelind E."/>
            <person name="Olofsson T."/>
            <person name="Andersson S.G."/>
            <person name="Vasquez A."/>
        </authorList>
    </citation>
    <scope>NUCLEOTIDE SEQUENCE [LARGE SCALE GENOMIC DNA]</scope>
    <source>
        <strain evidence="15 16">Hon2</strain>
    </source>
</reference>
<evidence type="ECO:0000256" key="3">
    <source>
        <dbReference type="ARBA" id="ARBA00001941"/>
    </source>
</evidence>
<feature type="active site" description="Proton acceptor" evidence="10 12">
    <location>
        <position position="37"/>
    </location>
</feature>
<evidence type="ECO:0000313" key="16">
    <source>
        <dbReference type="Proteomes" id="UP000033695"/>
    </source>
</evidence>
<dbReference type="FunFam" id="3.20.20.70:FF:000004">
    <property type="entry name" value="Ribulose-phosphate 3-epimerase"/>
    <property type="match status" value="1"/>
</dbReference>
<dbReference type="STRING" id="1218508.JG29_06430"/>
<organism evidence="15 16">
    <name type="scientific">Bombilactobacillus mellis</name>
    <dbReference type="NCBI Taxonomy" id="1218508"/>
    <lineage>
        <taxon>Bacteria</taxon>
        <taxon>Bacillati</taxon>
        <taxon>Bacillota</taxon>
        <taxon>Bacilli</taxon>
        <taxon>Lactobacillales</taxon>
        <taxon>Lactobacillaceae</taxon>
        <taxon>Bombilactobacillus</taxon>
    </lineage>
</organism>
<feature type="binding site" evidence="10 13">
    <location>
        <position position="37"/>
    </location>
    <ligand>
        <name>a divalent metal cation</name>
        <dbReference type="ChEBI" id="CHEBI:60240"/>
    </ligand>
</feature>
<dbReference type="Pfam" id="PF00834">
    <property type="entry name" value="Ribul_P_3_epim"/>
    <property type="match status" value="1"/>
</dbReference>
<comment type="similarity">
    <text evidence="6 10 11">Belongs to the ribulose-phosphate 3-epimerase family.</text>
</comment>
<evidence type="ECO:0000256" key="4">
    <source>
        <dbReference type="ARBA" id="ARBA00001947"/>
    </source>
</evidence>
<dbReference type="InterPro" id="IPR000056">
    <property type="entry name" value="Ribul_P_3_epim-like"/>
</dbReference>
<dbReference type="RefSeq" id="WP_045922493.1">
    <property type="nucleotide sequence ID" value="NZ_JBHTHW010000003.1"/>
</dbReference>
<dbReference type="PATRIC" id="fig|1218508.4.peg.658"/>
<dbReference type="CDD" id="cd00429">
    <property type="entry name" value="RPE"/>
    <property type="match status" value="1"/>
</dbReference>
<dbReference type="NCBIfam" id="NF004076">
    <property type="entry name" value="PRK05581.1-4"/>
    <property type="match status" value="1"/>
</dbReference>
<dbReference type="InterPro" id="IPR013785">
    <property type="entry name" value="Aldolase_TIM"/>
</dbReference>
<dbReference type="EMBL" id="JXBZ01000005">
    <property type="protein sequence ID" value="KJY49189.1"/>
    <property type="molecule type" value="Genomic_DNA"/>
</dbReference>
<feature type="binding site" evidence="10 13">
    <location>
        <position position="35"/>
    </location>
    <ligand>
        <name>a divalent metal cation</name>
        <dbReference type="ChEBI" id="CHEBI:60240"/>
    </ligand>
</feature>
<evidence type="ECO:0000256" key="12">
    <source>
        <dbReference type="PIRSR" id="PIRSR001461-1"/>
    </source>
</evidence>
<comment type="cofactor">
    <cofactor evidence="2">
        <name>Mn(2+)</name>
        <dbReference type="ChEBI" id="CHEBI:29035"/>
    </cofactor>
</comment>
<comment type="caution">
    <text evidence="15">The sequence shown here is derived from an EMBL/GenBank/DDBJ whole genome shotgun (WGS) entry which is preliminary data.</text>
</comment>
<comment type="pathway">
    <text evidence="10">Carbohydrate degradation.</text>
</comment>
<feature type="binding site" evidence="10">
    <location>
        <begin position="177"/>
        <end position="179"/>
    </location>
    <ligand>
        <name>substrate</name>
    </ligand>
</feature>
<keyword evidence="13" id="KW-0170">Cobalt</keyword>
<evidence type="ECO:0000256" key="9">
    <source>
        <dbReference type="ARBA" id="ARBA00023235"/>
    </source>
</evidence>
<dbReference type="Gene3D" id="3.20.20.70">
    <property type="entry name" value="Aldolase class I"/>
    <property type="match status" value="1"/>
</dbReference>
<dbReference type="OrthoDB" id="1645589at2"/>
<dbReference type="GO" id="GO:0005737">
    <property type="term" value="C:cytoplasm"/>
    <property type="evidence" value="ECO:0007669"/>
    <property type="project" value="UniProtKB-ARBA"/>
</dbReference>
<comment type="cofactor">
    <cofactor evidence="5">
        <name>Fe(2+)</name>
        <dbReference type="ChEBI" id="CHEBI:29033"/>
    </cofactor>
</comment>
<dbReference type="InterPro" id="IPR026019">
    <property type="entry name" value="Ribul_P_3_epim"/>
</dbReference>
<feature type="binding site" evidence="14">
    <location>
        <position position="179"/>
    </location>
    <ligand>
        <name>substrate</name>
    </ligand>
</feature>
<evidence type="ECO:0000256" key="7">
    <source>
        <dbReference type="ARBA" id="ARBA00013188"/>
    </source>
</evidence>
<dbReference type="GO" id="GO:0006098">
    <property type="term" value="P:pentose-phosphate shunt"/>
    <property type="evidence" value="ECO:0007669"/>
    <property type="project" value="UniProtKB-UniRule"/>
</dbReference>
<comment type="cofactor">
    <cofactor evidence="3">
        <name>Co(2+)</name>
        <dbReference type="ChEBI" id="CHEBI:48828"/>
    </cofactor>
</comment>
<feature type="binding site" evidence="10 14">
    <location>
        <position position="10"/>
    </location>
    <ligand>
        <name>substrate</name>
    </ligand>
</feature>
<protein>
    <recommendedName>
        <fullName evidence="7 10">Ribulose-phosphate 3-epimerase</fullName>
        <ecNumber evidence="7 10">5.1.3.1</ecNumber>
    </recommendedName>
</protein>
<dbReference type="PIRSF" id="PIRSF001461">
    <property type="entry name" value="RPE"/>
    <property type="match status" value="1"/>
</dbReference>
<evidence type="ECO:0000256" key="6">
    <source>
        <dbReference type="ARBA" id="ARBA00009541"/>
    </source>
</evidence>
<feature type="binding site" evidence="10 14">
    <location>
        <begin position="144"/>
        <end position="147"/>
    </location>
    <ligand>
        <name>substrate</name>
    </ligand>
</feature>
<comment type="cofactor">
    <cofactor evidence="4">
        <name>Zn(2+)</name>
        <dbReference type="ChEBI" id="CHEBI:29105"/>
    </cofactor>
</comment>
<comment type="cofactor">
    <cofactor evidence="10 13">
        <name>a divalent metal cation</name>
        <dbReference type="ChEBI" id="CHEBI:60240"/>
    </cofactor>
    <text evidence="10 13">Binds 1 divalent metal cation per subunit.</text>
</comment>
<evidence type="ECO:0000256" key="10">
    <source>
        <dbReference type="HAMAP-Rule" id="MF_02227"/>
    </source>
</evidence>
<dbReference type="SUPFAM" id="SSF51366">
    <property type="entry name" value="Ribulose-phoshate binding barrel"/>
    <property type="match status" value="1"/>
</dbReference>
<dbReference type="NCBIfam" id="TIGR01163">
    <property type="entry name" value="rpe"/>
    <property type="match status" value="1"/>
</dbReference>
<dbReference type="PROSITE" id="PS01086">
    <property type="entry name" value="RIBUL_P_3_EPIMER_2"/>
    <property type="match status" value="1"/>
</dbReference>
<evidence type="ECO:0000256" key="13">
    <source>
        <dbReference type="PIRSR" id="PIRSR001461-2"/>
    </source>
</evidence>
<evidence type="ECO:0000256" key="8">
    <source>
        <dbReference type="ARBA" id="ARBA00022723"/>
    </source>
</evidence>
<comment type="catalytic activity">
    <reaction evidence="1 10 11">
        <text>D-ribulose 5-phosphate = D-xylulose 5-phosphate</text>
        <dbReference type="Rhea" id="RHEA:13677"/>
        <dbReference type="ChEBI" id="CHEBI:57737"/>
        <dbReference type="ChEBI" id="CHEBI:58121"/>
        <dbReference type="EC" id="5.1.3.1"/>
    </reaction>
</comment>
<gene>
    <name evidence="10" type="primary">rpe</name>
    <name evidence="15" type="ORF">JG29_06430</name>
</gene>
<feature type="binding site" evidence="10 13">
    <location>
        <position position="68"/>
    </location>
    <ligand>
        <name>a divalent metal cation</name>
        <dbReference type="ChEBI" id="CHEBI:60240"/>
    </ligand>
</feature>
<dbReference type="HAMAP" id="MF_02227">
    <property type="entry name" value="RPE"/>
    <property type="match status" value="1"/>
</dbReference>
<evidence type="ECO:0000256" key="1">
    <source>
        <dbReference type="ARBA" id="ARBA00001782"/>
    </source>
</evidence>
<dbReference type="PANTHER" id="PTHR11749">
    <property type="entry name" value="RIBULOSE-5-PHOSPHATE-3-EPIMERASE"/>
    <property type="match status" value="1"/>
</dbReference>
<keyword evidence="13" id="KW-0862">Zinc</keyword>
<dbReference type="GO" id="GO:0004750">
    <property type="term" value="F:D-ribulose-phosphate 3-epimerase activity"/>
    <property type="evidence" value="ECO:0007669"/>
    <property type="project" value="UniProtKB-UniRule"/>
</dbReference>
<keyword evidence="9 10" id="KW-0413">Isomerase</keyword>
<feature type="binding site" evidence="10 14">
    <location>
        <begin position="199"/>
        <end position="200"/>
    </location>
    <ligand>
        <name>substrate</name>
    </ligand>
</feature>
<evidence type="ECO:0000256" key="11">
    <source>
        <dbReference type="PIRNR" id="PIRNR001461"/>
    </source>
</evidence>
<keyword evidence="10 11" id="KW-0119">Carbohydrate metabolism</keyword>
<dbReference type="HOGENOM" id="CLU_054856_2_1_9"/>
<sequence>MTNKLLIAPSILSADFLNLQHEVQVATEAGADYFHIDLMDGVFVPHLTFGPDIIQALRSVTAVPLDAHLMVDHPENYVQSVVQAGANLVNIHVESTPHIYRLVQQVQELGAQAGVVINPGTSVSAIEAVLPIVDNILVMTVNPGFGGQKFIAATLFKIQQLARLKQKNNYHYSIEVDGGINEQTIQQCQAAGANIFVAGSYVFGHDISQRITNLKQAIIHEKS</sequence>
<dbReference type="AlphaFoldDB" id="A0A0F4KT67"/>
<keyword evidence="8 10" id="KW-0479">Metal-binding</keyword>
<feature type="active site" description="Proton donor" evidence="10 12">
    <location>
        <position position="177"/>
    </location>
</feature>
<proteinExistence type="inferred from homology"/>
<evidence type="ECO:0000256" key="2">
    <source>
        <dbReference type="ARBA" id="ARBA00001936"/>
    </source>
</evidence>
<dbReference type="EC" id="5.1.3.1" evidence="7 10"/>
<dbReference type="GO" id="GO:0019323">
    <property type="term" value="P:pentose catabolic process"/>
    <property type="evidence" value="ECO:0007669"/>
    <property type="project" value="UniProtKB-UniRule"/>
</dbReference>
<dbReference type="Proteomes" id="UP000033695">
    <property type="component" value="Unassembled WGS sequence"/>
</dbReference>
<dbReference type="InterPro" id="IPR011060">
    <property type="entry name" value="RibuloseP-bd_barrel"/>
</dbReference>
<comment type="function">
    <text evidence="10">Catalyzes the reversible epimerization of D-ribulose 5-phosphate to D-xylulose 5-phosphate.</text>
</comment>
<keyword evidence="13" id="KW-0464">Manganese</keyword>
<dbReference type="GO" id="GO:0046872">
    <property type="term" value="F:metal ion binding"/>
    <property type="evidence" value="ECO:0007669"/>
    <property type="project" value="UniProtKB-UniRule"/>
</dbReference>
<evidence type="ECO:0000256" key="5">
    <source>
        <dbReference type="ARBA" id="ARBA00001954"/>
    </source>
</evidence>
<accession>A0A0F4KT67</accession>
<evidence type="ECO:0000256" key="14">
    <source>
        <dbReference type="PIRSR" id="PIRSR001461-3"/>
    </source>
</evidence>
<name>A0A0F4KT67_9LACO</name>
<keyword evidence="16" id="KW-1185">Reference proteome</keyword>